<accession>K2MHW9</accession>
<evidence type="ECO:0000313" key="1">
    <source>
        <dbReference type="EMBL" id="EKF26705.1"/>
    </source>
</evidence>
<protein>
    <submittedName>
        <fullName evidence="1">Uncharacterized protein</fullName>
    </submittedName>
</protein>
<evidence type="ECO:0000313" key="2">
    <source>
        <dbReference type="Proteomes" id="UP000007350"/>
    </source>
</evidence>
<sequence>MHILREIISGHPVPHERRCWLLQHLFPSEEIRSLSMITCITDEYRFYHENYCNCMYGLYIKLPQYRTKEISLNTILTPTKEQNITKTIQKPLDIRTCFSHPTNNNHYIVKECTNDLQERTN</sequence>
<dbReference type="Proteomes" id="UP000007350">
    <property type="component" value="Unassembled WGS sequence"/>
</dbReference>
<comment type="caution">
    <text evidence="1">The sequence shown here is derived from an EMBL/GenBank/DDBJ whole genome shotgun (WGS) entry which is preliminary data.</text>
</comment>
<name>K2MHW9_TRYCR</name>
<feature type="non-terminal residue" evidence="1">
    <location>
        <position position="121"/>
    </location>
</feature>
<dbReference type="AlphaFoldDB" id="K2MHW9"/>
<proteinExistence type="predicted"/>
<dbReference type="EMBL" id="AHKC01020118">
    <property type="protein sequence ID" value="EKF26705.1"/>
    <property type="molecule type" value="Genomic_DNA"/>
</dbReference>
<keyword evidence="2" id="KW-1185">Reference proteome</keyword>
<gene>
    <name evidence="1" type="ORF">MOQ_009593</name>
</gene>
<organism evidence="1 2">
    <name type="scientific">Trypanosoma cruzi marinkellei</name>
    <dbReference type="NCBI Taxonomy" id="85056"/>
    <lineage>
        <taxon>Eukaryota</taxon>
        <taxon>Discoba</taxon>
        <taxon>Euglenozoa</taxon>
        <taxon>Kinetoplastea</taxon>
        <taxon>Metakinetoplastina</taxon>
        <taxon>Trypanosomatida</taxon>
        <taxon>Trypanosomatidae</taxon>
        <taxon>Trypanosoma</taxon>
        <taxon>Schizotrypanum</taxon>
    </lineage>
</organism>
<reference evidence="1 2" key="1">
    <citation type="journal article" date="2012" name="BMC Genomics">
        <title>Comparative genomic analysis of human infective Trypanosoma cruzi lineages with the bat-restricted subspecies T. cruzi marinkellei.</title>
        <authorList>
            <person name="Franzen O."/>
            <person name="Talavera-Lopez C."/>
            <person name="Ochaya S."/>
            <person name="Butler C.E."/>
            <person name="Messenger L.A."/>
            <person name="Lewis M.D."/>
            <person name="Llewellyn M.S."/>
            <person name="Marinkelle C.J."/>
            <person name="Tyler K.M."/>
            <person name="Miles M.A."/>
            <person name="Andersson B."/>
        </authorList>
    </citation>
    <scope>NUCLEOTIDE SEQUENCE [LARGE SCALE GENOMIC DNA]</scope>
    <source>
        <strain evidence="1 2">B7</strain>
    </source>
</reference>